<dbReference type="EMBL" id="VSSQ01075527">
    <property type="protein sequence ID" value="MPN26105.1"/>
    <property type="molecule type" value="Genomic_DNA"/>
</dbReference>
<organism evidence="1">
    <name type="scientific">bioreactor metagenome</name>
    <dbReference type="NCBI Taxonomy" id="1076179"/>
    <lineage>
        <taxon>unclassified sequences</taxon>
        <taxon>metagenomes</taxon>
        <taxon>ecological metagenomes</taxon>
    </lineage>
</organism>
<sequence length="47" mass="5352">MKVSQRLDIPVNVQIPAIKTFLDILVDVDALNDFQFQTCTHHLTLEA</sequence>
<reference evidence="1" key="1">
    <citation type="submission" date="2019-08" db="EMBL/GenBank/DDBJ databases">
        <authorList>
            <person name="Kucharzyk K."/>
            <person name="Murdoch R.W."/>
            <person name="Higgins S."/>
            <person name="Loffler F."/>
        </authorList>
    </citation>
    <scope>NUCLEOTIDE SEQUENCE</scope>
</reference>
<dbReference type="AlphaFoldDB" id="A0A645GHD8"/>
<name>A0A645GHD8_9ZZZZ</name>
<proteinExistence type="predicted"/>
<protein>
    <submittedName>
        <fullName evidence="1">Uncharacterized protein</fullName>
    </submittedName>
</protein>
<gene>
    <name evidence="1" type="ORF">SDC9_173529</name>
</gene>
<comment type="caution">
    <text evidence="1">The sequence shown here is derived from an EMBL/GenBank/DDBJ whole genome shotgun (WGS) entry which is preliminary data.</text>
</comment>
<accession>A0A645GHD8</accession>
<evidence type="ECO:0000313" key="1">
    <source>
        <dbReference type="EMBL" id="MPN26105.1"/>
    </source>
</evidence>